<dbReference type="Proteomes" id="UP000024635">
    <property type="component" value="Unassembled WGS sequence"/>
</dbReference>
<dbReference type="EMBL" id="JARK01001401">
    <property type="protein sequence ID" value="EYC08655.1"/>
    <property type="molecule type" value="Genomic_DNA"/>
</dbReference>
<accession>A0A016U0N9</accession>
<evidence type="ECO:0000313" key="2">
    <source>
        <dbReference type="Proteomes" id="UP000024635"/>
    </source>
</evidence>
<evidence type="ECO:0000313" key="1">
    <source>
        <dbReference type="EMBL" id="EYC08655.1"/>
    </source>
</evidence>
<organism evidence="1 2">
    <name type="scientific">Ancylostoma ceylanicum</name>
    <dbReference type="NCBI Taxonomy" id="53326"/>
    <lineage>
        <taxon>Eukaryota</taxon>
        <taxon>Metazoa</taxon>
        <taxon>Ecdysozoa</taxon>
        <taxon>Nematoda</taxon>
        <taxon>Chromadorea</taxon>
        <taxon>Rhabditida</taxon>
        <taxon>Rhabditina</taxon>
        <taxon>Rhabditomorpha</taxon>
        <taxon>Strongyloidea</taxon>
        <taxon>Ancylostomatidae</taxon>
        <taxon>Ancylostomatinae</taxon>
        <taxon>Ancylostoma</taxon>
    </lineage>
</organism>
<name>A0A016U0N9_9BILA</name>
<protein>
    <submittedName>
        <fullName evidence="1">Uncharacterized protein</fullName>
    </submittedName>
</protein>
<proteinExistence type="predicted"/>
<gene>
    <name evidence="1" type="primary">Acey_s0065.g3670</name>
    <name evidence="1" type="ORF">Y032_0065g3670</name>
</gene>
<reference evidence="2" key="1">
    <citation type="journal article" date="2015" name="Nat. Genet.">
        <title>The genome and transcriptome of the zoonotic hookworm Ancylostoma ceylanicum identify infection-specific gene families.</title>
        <authorList>
            <person name="Schwarz E.M."/>
            <person name="Hu Y."/>
            <person name="Antoshechkin I."/>
            <person name="Miller M.M."/>
            <person name="Sternberg P.W."/>
            <person name="Aroian R.V."/>
        </authorList>
    </citation>
    <scope>NUCLEOTIDE SEQUENCE</scope>
    <source>
        <strain evidence="2">HY135</strain>
    </source>
</reference>
<dbReference type="AlphaFoldDB" id="A0A016U0N9"/>
<sequence>MVSGRLHVSRMEAEQCSAMGQPFRVRFRTKSMWQWLRRMAVAAREAIERRGNTASSRCQTSEDIANLCETHALL</sequence>
<comment type="caution">
    <text evidence="1">The sequence shown here is derived from an EMBL/GenBank/DDBJ whole genome shotgun (WGS) entry which is preliminary data.</text>
</comment>
<keyword evidence="2" id="KW-1185">Reference proteome</keyword>